<dbReference type="PANTHER" id="PTHR40448">
    <property type="entry name" value="TWO-COMPONENT SENSOR HISTIDINE KINASE"/>
    <property type="match status" value="1"/>
</dbReference>
<reference evidence="16 17" key="1">
    <citation type="journal article" date="2017" name="Int. J. Syst. Evol. Microbiol.">
        <title>Bacillus mangrovi sp. nov., isolated from a sediment sample from a mangrove forest.</title>
        <authorList>
            <person name="Gupta V."/>
            <person name="Singh P.K."/>
            <person name="Korpole S."/>
            <person name="Tanuku N.R.S."/>
            <person name="Pinnaka A.K."/>
        </authorList>
    </citation>
    <scope>NUCLEOTIDE SEQUENCE [LARGE SCALE GENOMIC DNA]</scope>
    <source>
        <strain evidence="16 17">KCTC 33872</strain>
    </source>
</reference>
<dbReference type="InterPro" id="IPR035965">
    <property type="entry name" value="PAS-like_dom_sf"/>
</dbReference>
<keyword evidence="10" id="KW-0067">ATP-binding</keyword>
<dbReference type="SUPFAM" id="SSF55785">
    <property type="entry name" value="PYP-like sensor domain (PAS domain)"/>
    <property type="match status" value="1"/>
</dbReference>
<evidence type="ECO:0000256" key="1">
    <source>
        <dbReference type="ARBA" id="ARBA00000085"/>
    </source>
</evidence>
<dbReference type="EC" id="2.7.13.3" evidence="3"/>
<evidence type="ECO:0000256" key="13">
    <source>
        <dbReference type="ARBA" id="ARBA00023136"/>
    </source>
</evidence>
<dbReference type="SMART" id="SM00091">
    <property type="entry name" value="PAS"/>
    <property type="match status" value="1"/>
</dbReference>
<keyword evidence="5" id="KW-0597">Phosphoprotein</keyword>
<evidence type="ECO:0000256" key="12">
    <source>
        <dbReference type="ARBA" id="ARBA00023012"/>
    </source>
</evidence>
<name>A0A7X2S9K5_9BACI</name>
<dbReference type="PANTHER" id="PTHR40448:SF1">
    <property type="entry name" value="TWO-COMPONENT SENSOR HISTIDINE KINASE"/>
    <property type="match status" value="1"/>
</dbReference>
<keyword evidence="4" id="KW-1003">Cell membrane</keyword>
<feature type="transmembrane region" description="Helical" evidence="14">
    <location>
        <begin position="13"/>
        <end position="35"/>
    </location>
</feature>
<dbReference type="SUPFAM" id="SSF103190">
    <property type="entry name" value="Sensory domain-like"/>
    <property type="match status" value="1"/>
</dbReference>
<organism evidence="16 17">
    <name type="scientific">Metabacillus mangrovi</name>
    <dbReference type="NCBI Taxonomy" id="1491830"/>
    <lineage>
        <taxon>Bacteria</taxon>
        <taxon>Bacillati</taxon>
        <taxon>Bacillota</taxon>
        <taxon>Bacilli</taxon>
        <taxon>Bacillales</taxon>
        <taxon>Bacillaceae</taxon>
        <taxon>Metabacillus</taxon>
    </lineage>
</organism>
<dbReference type="PRINTS" id="PR00344">
    <property type="entry name" value="BCTRLSENSOR"/>
</dbReference>
<dbReference type="Pfam" id="PF02518">
    <property type="entry name" value="HATPase_c"/>
    <property type="match status" value="1"/>
</dbReference>
<keyword evidence="7 14" id="KW-0812">Transmembrane</keyword>
<dbReference type="SUPFAM" id="SSF55890">
    <property type="entry name" value="Sporulation response regulatory protein Spo0B"/>
    <property type="match status" value="1"/>
</dbReference>
<dbReference type="GO" id="GO:0042802">
    <property type="term" value="F:identical protein binding"/>
    <property type="evidence" value="ECO:0007669"/>
    <property type="project" value="TreeGrafter"/>
</dbReference>
<keyword evidence="8" id="KW-0547">Nucleotide-binding</keyword>
<evidence type="ECO:0000313" key="17">
    <source>
        <dbReference type="Proteomes" id="UP000434639"/>
    </source>
</evidence>
<dbReference type="SUPFAM" id="SSF55874">
    <property type="entry name" value="ATPase domain of HSP90 chaperone/DNA topoisomerase II/histidine kinase"/>
    <property type="match status" value="1"/>
</dbReference>
<feature type="transmembrane region" description="Helical" evidence="14">
    <location>
        <begin position="175"/>
        <end position="197"/>
    </location>
</feature>
<evidence type="ECO:0000256" key="9">
    <source>
        <dbReference type="ARBA" id="ARBA00022777"/>
    </source>
</evidence>
<keyword evidence="9" id="KW-0418">Kinase</keyword>
<dbReference type="GO" id="GO:0000155">
    <property type="term" value="F:phosphorelay sensor kinase activity"/>
    <property type="evidence" value="ECO:0007669"/>
    <property type="project" value="InterPro"/>
</dbReference>
<dbReference type="Pfam" id="PF17203">
    <property type="entry name" value="sCache_3_2"/>
    <property type="match status" value="1"/>
</dbReference>
<evidence type="ECO:0000256" key="4">
    <source>
        <dbReference type="ARBA" id="ARBA00022475"/>
    </source>
</evidence>
<dbReference type="InterPro" id="IPR033463">
    <property type="entry name" value="sCache_3"/>
</dbReference>
<dbReference type="Gene3D" id="1.10.287.130">
    <property type="match status" value="1"/>
</dbReference>
<sequence length="522" mass="57470">MRKTYSFTLQTKIAGLVIIILLIVIGLFIGVFTILESADRKKETEKLAVQTAASAANLPEMRTTLAEGNEREIQGLAERIRDQVEAASIIVTDRDSRIFSHPDPDQIGKTLYDQDSDMALIYAGRYSAEGKGTSGESIKGKAPILIDGRNYQEVAGVVTVEFSKSEMNANIAGKIASLVLYTLPVLAAGIIGSVLLARNIRKDTLGLEPNEIAALYRDREAILSSLSEGIIALDQKGRVTMMNPAAEQFFRSDREGDQDFLTILDEKRGRNFEISYHNRILIVDFVEVIVKGHREGTVWTIKDKTELVKLIDTLSEVKRYSEDLRAQTHEYTNKLYVLSGLLELGNYSSALALIREESVRNESQNAILFQQIKDENLQAILLGKIGRASEKKIQFTIDLESSAGKLPEHLKMSALITIAGNLIDNAFEAVSDQLNKEVSFFITDLGEDVIIEVEDNGPGIPQDQEIFKKGASTKGDDRGYGLYNVRAAVEELGGLIEAGGLNGAVFTVSIPKKGRLHSCTKQ</sequence>
<dbReference type="PROSITE" id="PS50109">
    <property type="entry name" value="HIS_KIN"/>
    <property type="match status" value="1"/>
</dbReference>
<dbReference type="Gene3D" id="3.30.565.10">
    <property type="entry name" value="Histidine kinase-like ATPase, C-terminal domain"/>
    <property type="match status" value="1"/>
</dbReference>
<comment type="catalytic activity">
    <reaction evidence="1">
        <text>ATP + protein L-histidine = ADP + protein N-phospho-L-histidine.</text>
        <dbReference type="EC" id="2.7.13.3"/>
    </reaction>
</comment>
<evidence type="ECO:0000256" key="5">
    <source>
        <dbReference type="ARBA" id="ARBA00022553"/>
    </source>
</evidence>
<dbReference type="InterPro" id="IPR029151">
    <property type="entry name" value="Sensor-like_sf"/>
</dbReference>
<comment type="subcellular location">
    <subcellularLocation>
        <location evidence="2">Cell membrane</location>
        <topology evidence="2">Multi-pass membrane protein</topology>
    </subcellularLocation>
</comment>
<keyword evidence="12" id="KW-0902">Two-component regulatory system</keyword>
<evidence type="ECO:0000256" key="14">
    <source>
        <dbReference type="SAM" id="Phobius"/>
    </source>
</evidence>
<dbReference type="AlphaFoldDB" id="A0A7X2S9K5"/>
<evidence type="ECO:0000259" key="15">
    <source>
        <dbReference type="PROSITE" id="PS50109"/>
    </source>
</evidence>
<keyword evidence="11 14" id="KW-1133">Transmembrane helix</keyword>
<dbReference type="Pfam" id="PF13188">
    <property type="entry name" value="PAS_8"/>
    <property type="match status" value="1"/>
</dbReference>
<keyword evidence="6" id="KW-0808">Transferase</keyword>
<dbReference type="OrthoDB" id="9792686at2"/>
<dbReference type="InterPro" id="IPR016120">
    <property type="entry name" value="Sig_transdc_His_kin_SpoOB"/>
</dbReference>
<dbReference type="EMBL" id="WMIB01000036">
    <property type="protein sequence ID" value="MTH55690.1"/>
    <property type="molecule type" value="Genomic_DNA"/>
</dbReference>
<proteinExistence type="predicted"/>
<evidence type="ECO:0000313" key="16">
    <source>
        <dbReference type="EMBL" id="MTH55690.1"/>
    </source>
</evidence>
<evidence type="ECO:0000256" key="6">
    <source>
        <dbReference type="ARBA" id="ARBA00022679"/>
    </source>
</evidence>
<evidence type="ECO:0000256" key="10">
    <source>
        <dbReference type="ARBA" id="ARBA00022840"/>
    </source>
</evidence>
<dbReference type="InterPro" id="IPR000014">
    <property type="entry name" value="PAS"/>
</dbReference>
<feature type="domain" description="Histidine kinase" evidence="15">
    <location>
        <begin position="326"/>
        <end position="514"/>
    </location>
</feature>
<dbReference type="InterPro" id="IPR036890">
    <property type="entry name" value="HATPase_C_sf"/>
</dbReference>
<dbReference type="InterPro" id="IPR003594">
    <property type="entry name" value="HATPase_dom"/>
</dbReference>
<dbReference type="SMART" id="SM00387">
    <property type="entry name" value="HATPase_c"/>
    <property type="match status" value="1"/>
</dbReference>
<dbReference type="InterPro" id="IPR005467">
    <property type="entry name" value="His_kinase_dom"/>
</dbReference>
<dbReference type="Gene3D" id="3.30.450.20">
    <property type="entry name" value="PAS domain"/>
    <property type="match status" value="2"/>
</dbReference>
<evidence type="ECO:0000256" key="3">
    <source>
        <dbReference type="ARBA" id="ARBA00012438"/>
    </source>
</evidence>
<gene>
    <name evidence="16" type="ORF">GKZ89_20040</name>
</gene>
<keyword evidence="13 14" id="KW-0472">Membrane</keyword>
<evidence type="ECO:0000256" key="2">
    <source>
        <dbReference type="ARBA" id="ARBA00004651"/>
    </source>
</evidence>
<evidence type="ECO:0000256" key="7">
    <source>
        <dbReference type="ARBA" id="ARBA00022692"/>
    </source>
</evidence>
<dbReference type="Proteomes" id="UP000434639">
    <property type="component" value="Unassembled WGS sequence"/>
</dbReference>
<evidence type="ECO:0000256" key="8">
    <source>
        <dbReference type="ARBA" id="ARBA00022741"/>
    </source>
</evidence>
<accession>A0A7X2S9K5</accession>
<keyword evidence="17" id="KW-1185">Reference proteome</keyword>
<comment type="caution">
    <text evidence="16">The sequence shown here is derived from an EMBL/GenBank/DDBJ whole genome shotgun (WGS) entry which is preliminary data.</text>
</comment>
<evidence type="ECO:0000256" key="11">
    <source>
        <dbReference type="ARBA" id="ARBA00022989"/>
    </source>
</evidence>
<protein>
    <recommendedName>
        <fullName evidence="3">histidine kinase</fullName>
        <ecNumber evidence="3">2.7.13.3</ecNumber>
    </recommendedName>
</protein>
<dbReference type="InterPro" id="IPR004358">
    <property type="entry name" value="Sig_transdc_His_kin-like_C"/>
</dbReference>
<dbReference type="GO" id="GO:0005886">
    <property type="term" value="C:plasma membrane"/>
    <property type="evidence" value="ECO:0007669"/>
    <property type="project" value="UniProtKB-SubCell"/>
</dbReference>
<dbReference type="GO" id="GO:0005524">
    <property type="term" value="F:ATP binding"/>
    <property type="evidence" value="ECO:0007669"/>
    <property type="project" value="UniProtKB-KW"/>
</dbReference>
<dbReference type="RefSeq" id="WP_155114188.1">
    <property type="nucleotide sequence ID" value="NZ_WMIB01000036.1"/>
</dbReference>